<dbReference type="EnsemblPlants" id="OGLUM07G14230.1">
    <property type="protein sequence ID" value="OGLUM07G14230.1"/>
    <property type="gene ID" value="OGLUM07G14230"/>
</dbReference>
<keyword evidence="2" id="KW-1185">Reference proteome</keyword>
<evidence type="ECO:0000313" key="1">
    <source>
        <dbReference type="EnsemblPlants" id="OGLUM07G14230.1"/>
    </source>
</evidence>
<reference evidence="1" key="1">
    <citation type="submission" date="2015-04" db="UniProtKB">
        <authorList>
            <consortium name="EnsemblPlants"/>
        </authorList>
    </citation>
    <scope>IDENTIFICATION</scope>
</reference>
<protein>
    <submittedName>
        <fullName evidence="1">Uncharacterized protein</fullName>
    </submittedName>
</protein>
<accession>A0A0E0AJZ5</accession>
<sequence>MRSMIALLPVLDYILNFDRDKWVAHRKMANTSVGPTGRWEECGLETIDERRGESLTNRSTLFT</sequence>
<evidence type="ECO:0000313" key="2">
    <source>
        <dbReference type="Proteomes" id="UP000026961"/>
    </source>
</evidence>
<proteinExistence type="predicted"/>
<dbReference type="Gramene" id="OGLUM07G14230.1">
    <property type="protein sequence ID" value="OGLUM07G14230.1"/>
    <property type="gene ID" value="OGLUM07G14230"/>
</dbReference>
<dbReference type="HOGENOM" id="CLU_196305_0_0_1"/>
<reference evidence="1" key="2">
    <citation type="submission" date="2018-05" db="EMBL/GenBank/DDBJ databases">
        <title>OgluRS3 (Oryza glumaepatula Reference Sequence Version 3).</title>
        <authorList>
            <person name="Zhang J."/>
            <person name="Kudrna D."/>
            <person name="Lee S."/>
            <person name="Talag J."/>
            <person name="Welchert J."/>
            <person name="Wing R.A."/>
        </authorList>
    </citation>
    <scope>NUCLEOTIDE SEQUENCE [LARGE SCALE GENOMIC DNA]</scope>
</reference>
<organism evidence="1">
    <name type="scientific">Oryza glumipatula</name>
    <dbReference type="NCBI Taxonomy" id="40148"/>
    <lineage>
        <taxon>Eukaryota</taxon>
        <taxon>Viridiplantae</taxon>
        <taxon>Streptophyta</taxon>
        <taxon>Embryophyta</taxon>
        <taxon>Tracheophyta</taxon>
        <taxon>Spermatophyta</taxon>
        <taxon>Magnoliopsida</taxon>
        <taxon>Liliopsida</taxon>
        <taxon>Poales</taxon>
        <taxon>Poaceae</taxon>
        <taxon>BOP clade</taxon>
        <taxon>Oryzoideae</taxon>
        <taxon>Oryzeae</taxon>
        <taxon>Oryzinae</taxon>
        <taxon>Oryza</taxon>
    </lineage>
</organism>
<dbReference type="Proteomes" id="UP000026961">
    <property type="component" value="Chromosome 7"/>
</dbReference>
<name>A0A0E0AJZ5_9ORYZ</name>
<dbReference type="AlphaFoldDB" id="A0A0E0AJZ5"/>